<evidence type="ECO:0000313" key="3">
    <source>
        <dbReference type="Proteomes" id="UP000618733"/>
    </source>
</evidence>
<accession>A0A934UWS1</accession>
<keyword evidence="3" id="KW-1185">Reference proteome</keyword>
<comment type="caution">
    <text evidence="2">The sequence shown here is derived from an EMBL/GenBank/DDBJ whole genome shotgun (WGS) entry which is preliminary data.</text>
</comment>
<dbReference type="EMBL" id="JAEHOI010000002">
    <property type="protein sequence ID" value="MBK0420831.1"/>
    <property type="molecule type" value="Genomic_DNA"/>
</dbReference>
<dbReference type="RefSeq" id="WP_200131046.1">
    <property type="nucleotide sequence ID" value="NZ_JAEHOI010000002.1"/>
</dbReference>
<evidence type="ECO:0000259" key="1">
    <source>
        <dbReference type="Pfam" id="PF20058"/>
    </source>
</evidence>
<feature type="domain" description="DUF6457" evidence="1">
    <location>
        <begin position="8"/>
        <end position="96"/>
    </location>
</feature>
<dbReference type="InterPro" id="IPR045598">
    <property type="entry name" value="DUF6457"/>
</dbReference>
<name>A0A934UWS1_9MICO</name>
<dbReference type="AlphaFoldDB" id="A0A934UWS1"/>
<reference evidence="2" key="1">
    <citation type="submission" date="2020-12" db="EMBL/GenBank/DDBJ databases">
        <title>Leucobacter sp. CAS2, isolated from Chromium sludge.</title>
        <authorList>
            <person name="Xu Z."/>
        </authorList>
    </citation>
    <scope>NUCLEOTIDE SEQUENCE</scope>
    <source>
        <strain evidence="2">CSA2</strain>
    </source>
</reference>
<dbReference type="Proteomes" id="UP000618733">
    <property type="component" value="Unassembled WGS sequence"/>
</dbReference>
<evidence type="ECO:0000313" key="2">
    <source>
        <dbReference type="EMBL" id="MBK0420831.1"/>
    </source>
</evidence>
<sequence>MTQNTYLPPEALEEWLAASAAELGVDPSIVSIATVLDVARDVAHDVARPAAPLTTFLLGVAFAQGAHGRDESVEGATKELRALAAKVTGLASTWQPAAGGAEE</sequence>
<dbReference type="Pfam" id="PF20058">
    <property type="entry name" value="DUF6457"/>
    <property type="match status" value="1"/>
</dbReference>
<organism evidence="2 3">
    <name type="scientific">Leucobacter edaphi</name>
    <dbReference type="NCBI Taxonomy" id="2796472"/>
    <lineage>
        <taxon>Bacteria</taxon>
        <taxon>Bacillati</taxon>
        <taxon>Actinomycetota</taxon>
        <taxon>Actinomycetes</taxon>
        <taxon>Micrococcales</taxon>
        <taxon>Microbacteriaceae</taxon>
        <taxon>Leucobacter</taxon>
    </lineage>
</organism>
<gene>
    <name evidence="2" type="ORF">JD292_01880</name>
</gene>
<protein>
    <recommendedName>
        <fullName evidence="1">DUF6457 domain-containing protein</fullName>
    </recommendedName>
</protein>
<proteinExistence type="predicted"/>